<dbReference type="AlphaFoldDB" id="A0A6L2PP26"/>
<feature type="region of interest" description="Disordered" evidence="1">
    <location>
        <begin position="154"/>
        <end position="190"/>
    </location>
</feature>
<keyword evidence="4" id="KW-1185">Reference proteome</keyword>
<sequence>MVTVTLQSAYAWLVMGSTLFLFVTLCSYSTCEKTHWRRTTMHSDSISTISDGHDNVMVGEHNRNILPYWITDLPPSYAAATSQQAENVTGRISPHIPPPPYAMAVGPPTTGQSSSIASSTDSHSAGQQHQHQNGNIHTPDTLTLHQQHPYRMSVNSLQDCGPPERTHSLRIPSNVVRLSPPDCKHNDTHSLDRHLAEHRIKKTTDDNSSEC</sequence>
<evidence type="ECO:0000256" key="1">
    <source>
        <dbReference type="SAM" id="MobiDB-lite"/>
    </source>
</evidence>
<reference evidence="4" key="1">
    <citation type="submission" date="2020-01" db="EMBL/GenBank/DDBJ databases">
        <title>Draft genome sequence of the Termite Coptotermes fromosanus.</title>
        <authorList>
            <person name="Itakura S."/>
            <person name="Yosikawa Y."/>
            <person name="Umezawa K."/>
        </authorList>
    </citation>
    <scope>NUCLEOTIDE SEQUENCE [LARGE SCALE GENOMIC DNA]</scope>
</reference>
<name>A0A6L2PP26_COPFO</name>
<organism evidence="3 4">
    <name type="scientific">Coptotermes formosanus</name>
    <name type="common">Formosan subterranean termite</name>
    <dbReference type="NCBI Taxonomy" id="36987"/>
    <lineage>
        <taxon>Eukaryota</taxon>
        <taxon>Metazoa</taxon>
        <taxon>Ecdysozoa</taxon>
        <taxon>Arthropoda</taxon>
        <taxon>Hexapoda</taxon>
        <taxon>Insecta</taxon>
        <taxon>Pterygota</taxon>
        <taxon>Neoptera</taxon>
        <taxon>Polyneoptera</taxon>
        <taxon>Dictyoptera</taxon>
        <taxon>Blattodea</taxon>
        <taxon>Blattoidea</taxon>
        <taxon>Termitoidae</taxon>
        <taxon>Rhinotermitidae</taxon>
        <taxon>Coptotermes</taxon>
    </lineage>
</organism>
<gene>
    <name evidence="3" type="ORF">Cfor_10811</name>
</gene>
<protein>
    <submittedName>
        <fullName evidence="3">Uncharacterized protein</fullName>
    </submittedName>
</protein>
<feature type="transmembrane region" description="Helical" evidence="2">
    <location>
        <begin position="12"/>
        <end position="31"/>
    </location>
</feature>
<accession>A0A6L2PP26</accession>
<dbReference type="OrthoDB" id="8190938at2759"/>
<evidence type="ECO:0000313" key="3">
    <source>
        <dbReference type="EMBL" id="GFG34381.1"/>
    </source>
</evidence>
<keyword evidence="2" id="KW-1133">Transmembrane helix</keyword>
<feature type="compositionally biased region" description="Low complexity" evidence="1">
    <location>
        <begin position="102"/>
        <end position="135"/>
    </location>
</feature>
<dbReference type="InParanoid" id="A0A6L2PP26"/>
<evidence type="ECO:0000256" key="2">
    <source>
        <dbReference type="SAM" id="Phobius"/>
    </source>
</evidence>
<comment type="caution">
    <text evidence="3">The sequence shown here is derived from an EMBL/GenBank/DDBJ whole genome shotgun (WGS) entry which is preliminary data.</text>
</comment>
<keyword evidence="2" id="KW-0812">Transmembrane</keyword>
<dbReference type="Proteomes" id="UP000502823">
    <property type="component" value="Unassembled WGS sequence"/>
</dbReference>
<proteinExistence type="predicted"/>
<keyword evidence="2" id="KW-0472">Membrane</keyword>
<evidence type="ECO:0000313" key="4">
    <source>
        <dbReference type="Proteomes" id="UP000502823"/>
    </source>
</evidence>
<feature type="region of interest" description="Disordered" evidence="1">
    <location>
        <begin position="100"/>
        <end position="141"/>
    </location>
</feature>
<dbReference type="EMBL" id="BLKM01000479">
    <property type="protein sequence ID" value="GFG34381.1"/>
    <property type="molecule type" value="Genomic_DNA"/>
</dbReference>